<evidence type="ECO:0000256" key="4">
    <source>
        <dbReference type="ARBA" id="ARBA00023172"/>
    </source>
</evidence>
<evidence type="ECO:0000256" key="6">
    <source>
        <dbReference type="ARBA" id="ARBA00033409"/>
    </source>
</evidence>
<evidence type="ECO:0000313" key="9">
    <source>
        <dbReference type="EMBL" id="QGZ95314.1"/>
    </source>
</evidence>
<dbReference type="EMBL" id="CP047045">
    <property type="protein sequence ID" value="QGZ95314.1"/>
    <property type="molecule type" value="Genomic_DNA"/>
</dbReference>
<dbReference type="KEGG" id="tsv:DSM104635_02163"/>
<keyword evidence="3 7" id="KW-0227">DNA damage</keyword>
<feature type="domain" description="DNA replication/recombination mediator RecO N-terminal" evidence="8">
    <location>
        <begin position="1"/>
        <end position="75"/>
    </location>
</feature>
<dbReference type="HAMAP" id="MF_00201">
    <property type="entry name" value="RecO"/>
    <property type="match status" value="1"/>
</dbReference>
<organism evidence="9 10">
    <name type="scientific">Terricaulis silvestris</name>
    <dbReference type="NCBI Taxonomy" id="2686094"/>
    <lineage>
        <taxon>Bacteria</taxon>
        <taxon>Pseudomonadati</taxon>
        <taxon>Pseudomonadota</taxon>
        <taxon>Alphaproteobacteria</taxon>
        <taxon>Caulobacterales</taxon>
        <taxon>Caulobacteraceae</taxon>
        <taxon>Terricaulis</taxon>
    </lineage>
</organism>
<keyword evidence="5 7" id="KW-0234">DNA repair</keyword>
<dbReference type="Gene3D" id="2.40.50.140">
    <property type="entry name" value="Nucleic acid-binding proteins"/>
    <property type="match status" value="1"/>
</dbReference>
<protein>
    <recommendedName>
        <fullName evidence="2 7">DNA repair protein RecO</fullName>
    </recommendedName>
    <alternativeName>
        <fullName evidence="6 7">Recombination protein O</fullName>
    </alternativeName>
</protein>
<dbReference type="GO" id="GO:0006302">
    <property type="term" value="P:double-strand break repair"/>
    <property type="evidence" value="ECO:0007669"/>
    <property type="project" value="TreeGrafter"/>
</dbReference>
<dbReference type="RefSeq" id="WP_158766184.1">
    <property type="nucleotide sequence ID" value="NZ_CP047045.1"/>
</dbReference>
<accession>A0A6I6MRQ2</accession>
<proteinExistence type="inferred from homology"/>
<dbReference type="Pfam" id="PF02565">
    <property type="entry name" value="RecO_C"/>
    <property type="match status" value="1"/>
</dbReference>
<dbReference type="PANTHER" id="PTHR33991">
    <property type="entry name" value="DNA REPAIR PROTEIN RECO"/>
    <property type="match status" value="1"/>
</dbReference>
<evidence type="ECO:0000259" key="8">
    <source>
        <dbReference type="Pfam" id="PF11967"/>
    </source>
</evidence>
<dbReference type="PANTHER" id="PTHR33991:SF1">
    <property type="entry name" value="DNA REPAIR PROTEIN RECO"/>
    <property type="match status" value="1"/>
</dbReference>
<evidence type="ECO:0000256" key="2">
    <source>
        <dbReference type="ARBA" id="ARBA00021310"/>
    </source>
</evidence>
<dbReference type="Gene3D" id="1.20.1440.120">
    <property type="entry name" value="Recombination protein O, C-terminal domain"/>
    <property type="match status" value="1"/>
</dbReference>
<evidence type="ECO:0000256" key="1">
    <source>
        <dbReference type="ARBA" id="ARBA00007452"/>
    </source>
</evidence>
<reference evidence="10" key="1">
    <citation type="submission" date="2019-12" db="EMBL/GenBank/DDBJ databases">
        <title>Complete genome of Terracaulis silvestris 0127_4.</title>
        <authorList>
            <person name="Vieira S."/>
            <person name="Riedel T."/>
            <person name="Sproer C."/>
            <person name="Pascual J."/>
            <person name="Boedeker C."/>
            <person name="Overmann J."/>
        </authorList>
    </citation>
    <scope>NUCLEOTIDE SEQUENCE [LARGE SCALE GENOMIC DNA]</scope>
    <source>
        <strain evidence="10">0127_4</strain>
    </source>
</reference>
<dbReference type="InterPro" id="IPR037278">
    <property type="entry name" value="ARFGAP/RecO"/>
</dbReference>
<dbReference type="InterPro" id="IPR042242">
    <property type="entry name" value="RecO_C"/>
</dbReference>
<dbReference type="Proteomes" id="UP000431269">
    <property type="component" value="Chromosome"/>
</dbReference>
<evidence type="ECO:0000313" key="10">
    <source>
        <dbReference type="Proteomes" id="UP000431269"/>
    </source>
</evidence>
<dbReference type="Pfam" id="PF11967">
    <property type="entry name" value="RecO_N"/>
    <property type="match status" value="1"/>
</dbReference>
<keyword evidence="10" id="KW-1185">Reference proteome</keyword>
<evidence type="ECO:0000256" key="5">
    <source>
        <dbReference type="ARBA" id="ARBA00023204"/>
    </source>
</evidence>
<keyword evidence="4 7" id="KW-0233">DNA recombination</keyword>
<name>A0A6I6MRQ2_9CAUL</name>
<comment type="similarity">
    <text evidence="1 7">Belongs to the RecO family.</text>
</comment>
<dbReference type="InterPro" id="IPR012340">
    <property type="entry name" value="NA-bd_OB-fold"/>
</dbReference>
<dbReference type="InterPro" id="IPR022572">
    <property type="entry name" value="DNA_rep/recomb_RecO_N"/>
</dbReference>
<comment type="function">
    <text evidence="7">Involved in DNA repair and RecF pathway recombination.</text>
</comment>
<evidence type="ECO:0000256" key="3">
    <source>
        <dbReference type="ARBA" id="ARBA00022763"/>
    </source>
</evidence>
<dbReference type="SUPFAM" id="SSF57863">
    <property type="entry name" value="ArfGap/RecO-like zinc finger"/>
    <property type="match status" value="1"/>
</dbReference>
<dbReference type="NCBIfam" id="TIGR00613">
    <property type="entry name" value="reco"/>
    <property type="match status" value="1"/>
</dbReference>
<dbReference type="GO" id="GO:0043590">
    <property type="term" value="C:bacterial nucleoid"/>
    <property type="evidence" value="ECO:0007669"/>
    <property type="project" value="TreeGrafter"/>
</dbReference>
<evidence type="ECO:0000256" key="7">
    <source>
        <dbReference type="HAMAP-Rule" id="MF_00201"/>
    </source>
</evidence>
<dbReference type="AlphaFoldDB" id="A0A6I6MRQ2"/>
<dbReference type="InterPro" id="IPR003717">
    <property type="entry name" value="RecO"/>
</dbReference>
<sequence length="242" mass="26532">MEWVDDAIVLGARHFGEGKLVAEVFARDHGRYGGVVHAGRKSQPILQAGNVVHAGWKARLSEQLGFFSPLELAEPHATRLLDDPIALAGLSSAVTLVRAALPERQAYPQLYDAFMVLIEAMPQNDVWPALYARFELGLLSAIGYGIDLTRCAVTGETENLAWVSPRTGRAATYDAGLPHADVLLRLPRFLIDPEAQLKSGDVADAFALAGYFLERRLFDQRGENMPEARAQLIQRLGFAGRL</sequence>
<dbReference type="GO" id="GO:0006310">
    <property type="term" value="P:DNA recombination"/>
    <property type="evidence" value="ECO:0007669"/>
    <property type="project" value="UniProtKB-UniRule"/>
</dbReference>
<gene>
    <name evidence="7" type="primary">recO</name>
    <name evidence="9" type="ORF">DSM104635_02163</name>
</gene>